<dbReference type="Gene3D" id="3.40.50.300">
    <property type="entry name" value="P-loop containing nucleotide triphosphate hydrolases"/>
    <property type="match status" value="2"/>
</dbReference>
<dbReference type="InterPro" id="IPR013986">
    <property type="entry name" value="DExx_box_DNA_helicase_dom_sf"/>
</dbReference>
<name>A0A4Q2K3P9_9ACTN</name>
<keyword evidence="6" id="KW-0413">Isomerase</keyword>
<comment type="catalytic activity">
    <reaction evidence="7">
        <text>Couples ATP hydrolysis with the unwinding of duplex DNA by translocating in the 3'-5' direction.</text>
        <dbReference type="EC" id="5.6.2.4"/>
    </reaction>
</comment>
<dbReference type="InterPro" id="IPR014016">
    <property type="entry name" value="UvrD-like_ATP-bd"/>
</dbReference>
<dbReference type="OrthoDB" id="9806690at2"/>
<evidence type="ECO:0000256" key="7">
    <source>
        <dbReference type="ARBA" id="ARBA00034617"/>
    </source>
</evidence>
<dbReference type="InterPro" id="IPR014017">
    <property type="entry name" value="DNA_helicase_UvrD-like_C"/>
</dbReference>
<comment type="similarity">
    <text evidence="1">Belongs to the helicase family. UvrD subfamily.</text>
</comment>
<sequence>MSTLAAARTPQTQPAEANSDFQQFLSAYGIELSPQQQRAAATAYGPTLLTAVPGSGKTTTLTARLGYMIRRCGIDPSRICALTFTNAAANDMKKRFIELFESNGTNDGEGITFATINSLASTIYHYECEKVKGASPRKVAETKTIYGIAREILKPSAGDKKDSPSPSESEIKEALTLISKMKNELVVNNRRRRSNWSGSDLALLDAYEHEMRERSVIDFDDQLVFAFDIIRKGGETARHFREQFQYWSIDEAQDCSRLQHALLYLLAGKAGNLFMVGDEDQSIYGFRGASPSLMPGVDTRYANPLTLKMEINYRSGKSIVRAADAFAKRMDNRIDKNMVAARSDEGAIKIVDVTSEGNRSKTITDILKDSPSAAVLFHDNDSAIPLIDTMLRSNVPFSVKKKDEVTFFTERTVEDVTAFLKLSLDPRDAESFERIYGKANYYVGKDEVDRAIRSSKKSGRPITDELIAIYGKNDKGDNRASAGQNFANLIKAVAKARMPKDAIATLRSKGYGDYLREKSISDSKVKILECLAAKERTVAGFLKRLEKLEQEIANHAGTPAPGAATITTCHASKGLEFDTVIIADAYDGHFPSTKKTDVSPEEQLQEERRLFYVAITRAKSQLYLLRTAGEKTTFIDEVSLTETGHDSPASPAKARPSLESLTTGYRGSKPTEIDCGKPIGKKMW</sequence>
<evidence type="ECO:0000256" key="6">
    <source>
        <dbReference type="ARBA" id="ARBA00023235"/>
    </source>
</evidence>
<proteinExistence type="inferred from homology"/>
<evidence type="ECO:0000256" key="9">
    <source>
        <dbReference type="ARBA" id="ARBA00048988"/>
    </source>
</evidence>
<evidence type="ECO:0000256" key="4">
    <source>
        <dbReference type="ARBA" id="ARBA00022806"/>
    </source>
</evidence>
<evidence type="ECO:0000313" key="14">
    <source>
        <dbReference type="EMBL" id="RXZ54721.1"/>
    </source>
</evidence>
<keyword evidence="4 10" id="KW-0347">Helicase</keyword>
<evidence type="ECO:0000313" key="15">
    <source>
        <dbReference type="Proteomes" id="UP000293345"/>
    </source>
</evidence>
<gene>
    <name evidence="14" type="ORF">ET524_09685</name>
</gene>
<keyword evidence="5 10" id="KW-0067">ATP-binding</keyword>
<dbReference type="AlphaFoldDB" id="A0A4Q2K3P9"/>
<feature type="region of interest" description="Disordered" evidence="11">
    <location>
        <begin position="642"/>
        <end position="672"/>
    </location>
</feature>
<dbReference type="GO" id="GO:0016887">
    <property type="term" value="F:ATP hydrolysis activity"/>
    <property type="evidence" value="ECO:0007669"/>
    <property type="project" value="RHEA"/>
</dbReference>
<dbReference type="EC" id="5.6.2.4" evidence="8"/>
<evidence type="ECO:0000256" key="11">
    <source>
        <dbReference type="SAM" id="MobiDB-lite"/>
    </source>
</evidence>
<dbReference type="Gene3D" id="1.10.486.10">
    <property type="entry name" value="PCRA, domain 4"/>
    <property type="match status" value="1"/>
</dbReference>
<evidence type="ECO:0000256" key="1">
    <source>
        <dbReference type="ARBA" id="ARBA00009922"/>
    </source>
</evidence>
<keyword evidence="2 10" id="KW-0547">Nucleotide-binding</keyword>
<comment type="catalytic activity">
    <reaction evidence="9">
        <text>ATP + H2O = ADP + phosphate + H(+)</text>
        <dbReference type="Rhea" id="RHEA:13065"/>
        <dbReference type="ChEBI" id="CHEBI:15377"/>
        <dbReference type="ChEBI" id="CHEBI:15378"/>
        <dbReference type="ChEBI" id="CHEBI:30616"/>
        <dbReference type="ChEBI" id="CHEBI:43474"/>
        <dbReference type="ChEBI" id="CHEBI:456216"/>
        <dbReference type="EC" id="5.6.2.4"/>
    </reaction>
</comment>
<dbReference type="InterPro" id="IPR000212">
    <property type="entry name" value="DNA_helicase_UvrD/REP"/>
</dbReference>
<dbReference type="GO" id="GO:0000725">
    <property type="term" value="P:recombinational repair"/>
    <property type="evidence" value="ECO:0007669"/>
    <property type="project" value="TreeGrafter"/>
</dbReference>
<protein>
    <recommendedName>
        <fullName evidence="8">DNA 3'-5' helicase</fullName>
        <ecNumber evidence="8">5.6.2.4</ecNumber>
    </recommendedName>
</protein>
<evidence type="ECO:0000256" key="8">
    <source>
        <dbReference type="ARBA" id="ARBA00034808"/>
    </source>
</evidence>
<dbReference type="GO" id="GO:0005524">
    <property type="term" value="F:ATP binding"/>
    <property type="evidence" value="ECO:0007669"/>
    <property type="project" value="UniProtKB-UniRule"/>
</dbReference>
<dbReference type="Pfam" id="PF13361">
    <property type="entry name" value="UvrD_C"/>
    <property type="match status" value="2"/>
</dbReference>
<dbReference type="PANTHER" id="PTHR11070">
    <property type="entry name" value="UVRD / RECB / PCRA DNA HELICASE FAMILY MEMBER"/>
    <property type="match status" value="1"/>
</dbReference>
<evidence type="ECO:0000259" key="13">
    <source>
        <dbReference type="PROSITE" id="PS51217"/>
    </source>
</evidence>
<keyword evidence="15" id="KW-1185">Reference proteome</keyword>
<dbReference type="Proteomes" id="UP000293345">
    <property type="component" value="Unassembled WGS sequence"/>
</dbReference>
<dbReference type="PANTHER" id="PTHR11070:SF63">
    <property type="entry name" value="DNA HELICASE IV"/>
    <property type="match status" value="1"/>
</dbReference>
<dbReference type="EMBL" id="SDPW01000001">
    <property type="protein sequence ID" value="RXZ54721.1"/>
    <property type="molecule type" value="Genomic_DNA"/>
</dbReference>
<accession>A0A4Q2K3P9</accession>
<evidence type="ECO:0000259" key="12">
    <source>
        <dbReference type="PROSITE" id="PS51198"/>
    </source>
</evidence>
<dbReference type="PROSITE" id="PS51198">
    <property type="entry name" value="UVRD_HELICASE_ATP_BIND"/>
    <property type="match status" value="1"/>
</dbReference>
<feature type="domain" description="UvrD-like helicase C-terminal" evidence="13">
    <location>
        <begin position="317"/>
        <end position="574"/>
    </location>
</feature>
<feature type="domain" description="UvrD-like helicase ATP-binding" evidence="12">
    <location>
        <begin position="30"/>
        <end position="316"/>
    </location>
</feature>
<dbReference type="RefSeq" id="WP_129425375.1">
    <property type="nucleotide sequence ID" value="NZ_SDPW01000001.1"/>
</dbReference>
<keyword evidence="3 10" id="KW-0378">Hydrolase</keyword>
<dbReference type="GO" id="GO:0005829">
    <property type="term" value="C:cytosol"/>
    <property type="evidence" value="ECO:0007669"/>
    <property type="project" value="TreeGrafter"/>
</dbReference>
<dbReference type="CDD" id="cd17932">
    <property type="entry name" value="DEXQc_UvrD"/>
    <property type="match status" value="1"/>
</dbReference>
<dbReference type="GO" id="GO:0043138">
    <property type="term" value="F:3'-5' DNA helicase activity"/>
    <property type="evidence" value="ECO:0007669"/>
    <property type="project" value="UniProtKB-EC"/>
</dbReference>
<evidence type="ECO:0000256" key="5">
    <source>
        <dbReference type="ARBA" id="ARBA00022840"/>
    </source>
</evidence>
<reference evidence="14 15" key="1">
    <citation type="submission" date="2019-01" db="EMBL/GenBank/DDBJ databases">
        <title>Senegalimassilia sp. nov. KGMB04484 isolated human feces.</title>
        <authorList>
            <person name="Han K.-I."/>
            <person name="Kim J.-S."/>
            <person name="Lee K.C."/>
            <person name="Suh M.K."/>
            <person name="Eom M.K."/>
            <person name="Lee J.H."/>
            <person name="Park S.-H."/>
            <person name="Kang S.W."/>
            <person name="Park J.-E."/>
            <person name="Oh B.S."/>
            <person name="Yu S.Y."/>
            <person name="Choi S.-H."/>
            <person name="Lee D.H."/>
            <person name="Yoon H."/>
            <person name="Kim B.-Y."/>
            <person name="Lee J.H."/>
            <person name="Lee J.-S."/>
        </authorList>
    </citation>
    <scope>NUCLEOTIDE SEQUENCE [LARGE SCALE GENOMIC DNA]</scope>
    <source>
        <strain evidence="14 15">KGMB04484</strain>
    </source>
</reference>
<dbReference type="Gene3D" id="1.10.10.160">
    <property type="match status" value="1"/>
</dbReference>
<evidence type="ECO:0000256" key="2">
    <source>
        <dbReference type="ARBA" id="ARBA00022741"/>
    </source>
</evidence>
<dbReference type="GO" id="GO:0003677">
    <property type="term" value="F:DNA binding"/>
    <property type="evidence" value="ECO:0007669"/>
    <property type="project" value="InterPro"/>
</dbReference>
<dbReference type="PROSITE" id="PS51217">
    <property type="entry name" value="UVRD_HELICASE_CTER"/>
    <property type="match status" value="1"/>
</dbReference>
<comment type="caution">
    <text evidence="14">The sequence shown here is derived from an EMBL/GenBank/DDBJ whole genome shotgun (WGS) entry which is preliminary data.</text>
</comment>
<evidence type="ECO:0000256" key="10">
    <source>
        <dbReference type="PROSITE-ProRule" id="PRU00560"/>
    </source>
</evidence>
<organism evidence="14 15">
    <name type="scientific">Senegalimassilia faecalis</name>
    <dbReference type="NCBI Taxonomy" id="2509433"/>
    <lineage>
        <taxon>Bacteria</taxon>
        <taxon>Bacillati</taxon>
        <taxon>Actinomycetota</taxon>
        <taxon>Coriobacteriia</taxon>
        <taxon>Coriobacteriales</taxon>
        <taxon>Coriobacteriaceae</taxon>
        <taxon>Senegalimassilia</taxon>
    </lineage>
</organism>
<evidence type="ECO:0000256" key="3">
    <source>
        <dbReference type="ARBA" id="ARBA00022801"/>
    </source>
</evidence>
<feature type="binding site" evidence="10">
    <location>
        <begin position="51"/>
        <end position="58"/>
    </location>
    <ligand>
        <name>ATP</name>
        <dbReference type="ChEBI" id="CHEBI:30616"/>
    </ligand>
</feature>
<dbReference type="InterPro" id="IPR027417">
    <property type="entry name" value="P-loop_NTPase"/>
</dbReference>
<dbReference type="SUPFAM" id="SSF52540">
    <property type="entry name" value="P-loop containing nucleoside triphosphate hydrolases"/>
    <property type="match status" value="1"/>
</dbReference>
<dbReference type="Pfam" id="PF00580">
    <property type="entry name" value="UvrD-helicase"/>
    <property type="match status" value="1"/>
</dbReference>